<keyword evidence="2" id="KW-0812">Transmembrane</keyword>
<feature type="region of interest" description="Disordered" evidence="1">
    <location>
        <begin position="130"/>
        <end position="151"/>
    </location>
</feature>
<dbReference type="Proteomes" id="UP000479000">
    <property type="component" value="Unassembled WGS sequence"/>
</dbReference>
<proteinExistence type="predicted"/>
<protein>
    <recommendedName>
        <fullName evidence="5">Carbohydrate sulfotransferase</fullName>
    </recommendedName>
</protein>
<feature type="region of interest" description="Disordered" evidence="1">
    <location>
        <begin position="903"/>
        <end position="959"/>
    </location>
</feature>
<feature type="compositionally biased region" description="Basic and acidic residues" evidence="1">
    <location>
        <begin position="754"/>
        <end position="768"/>
    </location>
</feature>
<dbReference type="InterPro" id="IPR005331">
    <property type="entry name" value="Sulfotransferase"/>
</dbReference>
<dbReference type="GO" id="GO:0016020">
    <property type="term" value="C:membrane"/>
    <property type="evidence" value="ECO:0007669"/>
    <property type="project" value="InterPro"/>
</dbReference>
<reference evidence="3 4" key="1">
    <citation type="submission" date="2020-02" db="EMBL/GenBank/DDBJ databases">
        <authorList>
            <person name="Ferguson B K."/>
        </authorList>
    </citation>
    <scope>NUCLEOTIDE SEQUENCE [LARGE SCALE GENOMIC DNA]</scope>
</reference>
<dbReference type="GO" id="GO:0005938">
    <property type="term" value="C:cell cortex"/>
    <property type="evidence" value="ECO:0007669"/>
    <property type="project" value="TreeGrafter"/>
</dbReference>
<feature type="transmembrane region" description="Helical" evidence="2">
    <location>
        <begin position="69"/>
        <end position="91"/>
    </location>
</feature>
<keyword evidence="2" id="KW-0472">Membrane</keyword>
<evidence type="ECO:0000313" key="4">
    <source>
        <dbReference type="Proteomes" id="UP000479000"/>
    </source>
</evidence>
<dbReference type="GO" id="GO:0035317">
    <property type="term" value="P:imaginal disc-derived wing hair organization"/>
    <property type="evidence" value="ECO:0007669"/>
    <property type="project" value="TreeGrafter"/>
</dbReference>
<dbReference type="EMBL" id="CADCXU010023052">
    <property type="protein sequence ID" value="CAB0010535.1"/>
    <property type="molecule type" value="Genomic_DNA"/>
</dbReference>
<dbReference type="OrthoDB" id="6346242at2759"/>
<dbReference type="GO" id="GO:0008146">
    <property type="term" value="F:sulfotransferase activity"/>
    <property type="evidence" value="ECO:0007669"/>
    <property type="project" value="InterPro"/>
</dbReference>
<dbReference type="AlphaFoldDB" id="A0A6H5HB08"/>
<sequence>MEGRLLLISMMCKDGSNQNNIILNPCVAFRVSGTPSETIRYPMGVNEVTFGTDALGGGGGAGGGMGSGYVAVALCSLALGLTYAAGVAWYLKRRSFKDGSPGPQADGTHPGGMEEGIVKNNPLLRHCTVQDSQQSAPYTSHHTATSSDEDDSSEIFHMHEDMPPSSSPTNMQVTSAMVHPRCDGHGCHGDGLDDPEATDASNIERHPEENLSIVETPEHRDERLGLVGSQPGRRKLYFNPAYFEHELLLAPPPAAIDFLTKIREVMSIAKAKMEAKRFLPSLLGIAEEREIDDGSVLDAVECASCRSNKLNKSQSSTMSCCHNGNDQNKVNSIRQWLENVPCAKSGYAGGSAVSCTGQQDYPSSVASSSRESSRNSYLSHASTIKESTKYAENVYSNCIDKDGSIVSNSKGSLKSVVDVNPKPFAAVNEDSSSEIDENIYMDQRYERFPLKSCRDEYMDYECITENTCKELGFGIAKSGFSTPTEYADIRPNIREKVSCSIVFNRNGNNEYLRVGSEPPIGGTADNKEDHDYEMIMVDSVDGTKSLPDFAHDNHSFISEIYVSNYADRFDRDNEYPMSDSSMNSIDSSNNSFLSNNNNDSKAKNNNSAVDNEQGLLTIKVEGQAVPKDDYESDNFEPDTLDRKPAKLTIHGAPPNPADFTVDFFTDSLERQPQIALKSTGSFRQSTLSLTSGNTASAVQKVRPNGVTLTKSFGSLREIFVAKNRHNQCNHRPTSAELGSTASLNHVSSISNIRWNKERSRTLKPDTRQAKRQRAPSPQTFSPPPVPPALDDDDHHEYKNIPMEADVPPPLPARKNRKATAPQPPTTLDQPLSGSKREKRYNSVIRNGNVRNSIRLFNKLPEAVGNDLRQLRSRHLISGPDSNSTTEYEFVTADSRDKRPQFFLRRSWSQENGTERSSAKKIYRQGHRTEDSGYLSTDSNNSEKGRREDHGSETDDSFFDGASESELELKLKLEPKLQLKLNRNSNVNSKLKPELELKPKLRIKRTSSNNPRPVALQKAQHLSSLTFSTLQRAKQDYNVSRYYGGHKEGMAARMMQRKKKTEGSGDMKPSFPRWPTISEFVNYLMDSRRKKEALDMHWATMTEFCTPCQINFDVIIKFETLDEDQMYLIELVGVEDKIKPEWKNPSKGRMTQEVLYSYYSQLTVNQVLALYSIYKYDFELFGYSIKKFLDMAKNPTTSSLP</sequence>
<organism evidence="3 4">
    <name type="scientific">Nesidiocoris tenuis</name>
    <dbReference type="NCBI Taxonomy" id="355587"/>
    <lineage>
        <taxon>Eukaryota</taxon>
        <taxon>Metazoa</taxon>
        <taxon>Ecdysozoa</taxon>
        <taxon>Arthropoda</taxon>
        <taxon>Hexapoda</taxon>
        <taxon>Insecta</taxon>
        <taxon>Pterygota</taxon>
        <taxon>Neoptera</taxon>
        <taxon>Paraneoptera</taxon>
        <taxon>Hemiptera</taxon>
        <taxon>Heteroptera</taxon>
        <taxon>Panheteroptera</taxon>
        <taxon>Cimicomorpha</taxon>
        <taxon>Miridae</taxon>
        <taxon>Dicyphina</taxon>
        <taxon>Nesidiocoris</taxon>
    </lineage>
</organism>
<feature type="region of interest" description="Disordered" evidence="1">
    <location>
        <begin position="749"/>
        <end position="841"/>
    </location>
</feature>
<dbReference type="Pfam" id="PF03567">
    <property type="entry name" value="Sulfotransfer_2"/>
    <property type="match status" value="1"/>
</dbReference>
<dbReference type="PANTHER" id="PTHR39387:SF1">
    <property type="entry name" value="SHAVENOID, ISOFORM B"/>
    <property type="match status" value="1"/>
</dbReference>
<gene>
    <name evidence="3" type="ORF">NTEN_LOCUS15576</name>
</gene>
<feature type="region of interest" description="Disordered" evidence="1">
    <location>
        <begin position="98"/>
        <end position="117"/>
    </location>
</feature>
<feature type="compositionally biased region" description="Basic and acidic residues" evidence="1">
    <location>
        <begin position="940"/>
        <end position="952"/>
    </location>
</feature>
<evidence type="ECO:0000313" key="3">
    <source>
        <dbReference type="EMBL" id="CAB0010535.1"/>
    </source>
</evidence>
<keyword evidence="2" id="KW-1133">Transmembrane helix</keyword>
<dbReference type="PANTHER" id="PTHR39387">
    <property type="entry name" value="SHAVENOID, ISOFORM B"/>
    <property type="match status" value="1"/>
</dbReference>
<evidence type="ECO:0000256" key="2">
    <source>
        <dbReference type="SAM" id="Phobius"/>
    </source>
</evidence>
<feature type="region of interest" description="Disordered" evidence="1">
    <location>
        <begin position="577"/>
        <end position="610"/>
    </location>
</feature>
<name>A0A6H5HB08_9HEMI</name>
<evidence type="ECO:0008006" key="5">
    <source>
        <dbReference type="Google" id="ProtNLM"/>
    </source>
</evidence>
<feature type="compositionally biased region" description="Low complexity" evidence="1">
    <location>
        <begin position="577"/>
        <end position="608"/>
    </location>
</feature>
<evidence type="ECO:0000256" key="1">
    <source>
        <dbReference type="SAM" id="MobiDB-lite"/>
    </source>
</evidence>
<accession>A0A6H5HB08</accession>
<keyword evidence="4" id="KW-1185">Reference proteome</keyword>